<comment type="caution">
    <text evidence="1">The sequence shown here is derived from an EMBL/GenBank/DDBJ whole genome shotgun (WGS) entry which is preliminary data.</text>
</comment>
<evidence type="ECO:0000313" key="2">
    <source>
        <dbReference type="Proteomes" id="UP000735302"/>
    </source>
</evidence>
<reference evidence="1 2" key="1">
    <citation type="journal article" date="2021" name="Elife">
        <title>Chloroplast acquisition without the gene transfer in kleptoplastic sea slugs, Plakobranchus ocellatus.</title>
        <authorList>
            <person name="Maeda T."/>
            <person name="Takahashi S."/>
            <person name="Yoshida T."/>
            <person name="Shimamura S."/>
            <person name="Takaki Y."/>
            <person name="Nagai Y."/>
            <person name="Toyoda A."/>
            <person name="Suzuki Y."/>
            <person name="Arimoto A."/>
            <person name="Ishii H."/>
            <person name="Satoh N."/>
            <person name="Nishiyama T."/>
            <person name="Hasebe M."/>
            <person name="Maruyama T."/>
            <person name="Minagawa J."/>
            <person name="Obokata J."/>
            <person name="Shigenobu S."/>
        </authorList>
    </citation>
    <scope>NUCLEOTIDE SEQUENCE [LARGE SCALE GENOMIC DNA]</scope>
</reference>
<keyword evidence="2" id="KW-1185">Reference proteome</keyword>
<gene>
    <name evidence="1" type="ORF">PoB_006796800</name>
</gene>
<dbReference type="AlphaFoldDB" id="A0AAV4DB76"/>
<dbReference type="Proteomes" id="UP000735302">
    <property type="component" value="Unassembled WGS sequence"/>
</dbReference>
<dbReference type="EMBL" id="BLXT01007692">
    <property type="protein sequence ID" value="GFO41463.1"/>
    <property type="molecule type" value="Genomic_DNA"/>
</dbReference>
<protein>
    <submittedName>
        <fullName evidence="1">Uncharacterized protein</fullName>
    </submittedName>
</protein>
<sequence>MTLNSTSIAKEKPEQCEQQVYCRTHSIAVHKYIQKTIQLFKKHLTDQLVLTMIHPKARNILEATLICSCTMLYPLTSNPDTLHDKTGLVVRQVSRIVPCHVKATLFPLSNRVTEGTPRCNIQRIVLTP</sequence>
<organism evidence="1 2">
    <name type="scientific">Plakobranchus ocellatus</name>
    <dbReference type="NCBI Taxonomy" id="259542"/>
    <lineage>
        <taxon>Eukaryota</taxon>
        <taxon>Metazoa</taxon>
        <taxon>Spiralia</taxon>
        <taxon>Lophotrochozoa</taxon>
        <taxon>Mollusca</taxon>
        <taxon>Gastropoda</taxon>
        <taxon>Heterobranchia</taxon>
        <taxon>Euthyneura</taxon>
        <taxon>Panpulmonata</taxon>
        <taxon>Sacoglossa</taxon>
        <taxon>Placobranchoidea</taxon>
        <taxon>Plakobranchidae</taxon>
        <taxon>Plakobranchus</taxon>
    </lineage>
</organism>
<accession>A0AAV4DB76</accession>
<name>A0AAV4DB76_9GAST</name>
<proteinExistence type="predicted"/>
<evidence type="ECO:0000313" key="1">
    <source>
        <dbReference type="EMBL" id="GFO41463.1"/>
    </source>
</evidence>